<feature type="transmembrane region" description="Helical" evidence="1">
    <location>
        <begin position="38"/>
        <end position="58"/>
    </location>
</feature>
<organism evidence="2 3">
    <name type="scientific">Merluccius polli</name>
    <name type="common">Benguela hake</name>
    <name type="synonym">Merluccius cadenati</name>
    <dbReference type="NCBI Taxonomy" id="89951"/>
    <lineage>
        <taxon>Eukaryota</taxon>
        <taxon>Metazoa</taxon>
        <taxon>Chordata</taxon>
        <taxon>Craniata</taxon>
        <taxon>Vertebrata</taxon>
        <taxon>Euteleostomi</taxon>
        <taxon>Actinopterygii</taxon>
        <taxon>Neopterygii</taxon>
        <taxon>Teleostei</taxon>
        <taxon>Neoteleostei</taxon>
        <taxon>Acanthomorphata</taxon>
        <taxon>Zeiogadaria</taxon>
        <taxon>Gadariae</taxon>
        <taxon>Gadiformes</taxon>
        <taxon>Gadoidei</taxon>
        <taxon>Merlucciidae</taxon>
        <taxon>Merluccius</taxon>
    </lineage>
</organism>
<gene>
    <name evidence="2" type="primary">tmem241</name>
    <name evidence="2" type="ORF">N1851_009487</name>
</gene>
<feature type="transmembrane region" description="Helical" evidence="1">
    <location>
        <begin position="7"/>
        <end position="26"/>
    </location>
</feature>
<accession>A0AA47N108</accession>
<evidence type="ECO:0000313" key="2">
    <source>
        <dbReference type="EMBL" id="KAK0149760.1"/>
    </source>
</evidence>
<name>A0AA47N108_MERPO</name>
<keyword evidence="1 2" id="KW-0812">Transmembrane</keyword>
<proteinExistence type="predicted"/>
<keyword evidence="1" id="KW-1133">Transmembrane helix</keyword>
<evidence type="ECO:0000313" key="3">
    <source>
        <dbReference type="Proteomes" id="UP001174136"/>
    </source>
</evidence>
<keyword evidence="3" id="KW-1185">Reference proteome</keyword>
<comment type="caution">
    <text evidence="2">The sequence shown here is derived from an EMBL/GenBank/DDBJ whole genome shotgun (WGS) entry which is preliminary data.</text>
</comment>
<dbReference type="AlphaFoldDB" id="A0AA47N108"/>
<feature type="transmembrane region" description="Helical" evidence="1">
    <location>
        <begin position="165"/>
        <end position="183"/>
    </location>
</feature>
<sequence length="315" mass="34693">MQWKRHVTGLAFSLVFVVSYFTNKFVLSVLKFTFPTLFQGWQTFVGAVLLLLSGRLGWVEMSHISRSTALSWLPGSLMFLGSIYAGSRALSHMDIPYFFTLQNASHAVSYLLLRVIHREFDLNTVGVFDQQYINYMFSVFLLALAAHPTGDLFGAWEFPLLGSYTFHWGCCASALLGFLLLLAKVKLKSGLSLKECRTWTFLSKAARVTLAQEVSLAQRTEKCGSSSGSSGSSTYLNCFSVHMNWMRSSSAGSLHLRSTVEQSTTSGDLLDGAVLLDEVDGALGADSLDGAAVVAAQQDAQVYELRQEINMPKFV</sequence>
<feature type="transmembrane region" description="Helical" evidence="1">
    <location>
        <begin position="133"/>
        <end position="153"/>
    </location>
</feature>
<keyword evidence="1" id="KW-0472">Membrane</keyword>
<dbReference type="Proteomes" id="UP001174136">
    <property type="component" value="Unassembled WGS sequence"/>
</dbReference>
<reference evidence="2" key="1">
    <citation type="journal article" date="2023" name="Front. Mar. Sci.">
        <title>A new Merluccius polli reference genome to investigate the effects of global change in West African waters.</title>
        <authorList>
            <person name="Mateo J.L."/>
            <person name="Blanco-Fernandez C."/>
            <person name="Garcia-Vazquez E."/>
            <person name="Machado-Schiaffino G."/>
        </authorList>
    </citation>
    <scope>NUCLEOTIDE SEQUENCE</scope>
    <source>
        <strain evidence="2">C29</strain>
        <tissue evidence="2">Fin</tissue>
    </source>
</reference>
<protein>
    <submittedName>
        <fullName evidence="2">Transmembrane protein 241</fullName>
    </submittedName>
</protein>
<dbReference type="EMBL" id="JAOPHQ010001719">
    <property type="protein sequence ID" value="KAK0149760.1"/>
    <property type="molecule type" value="Genomic_DNA"/>
</dbReference>
<evidence type="ECO:0000256" key="1">
    <source>
        <dbReference type="SAM" id="Phobius"/>
    </source>
</evidence>